<gene>
    <name evidence="2" type="ORF">GCM10010423_34130</name>
</gene>
<evidence type="ECO:0000313" key="2">
    <source>
        <dbReference type="EMBL" id="GAA2534814.1"/>
    </source>
</evidence>
<comment type="caution">
    <text evidence="2">The sequence shown here is derived from an EMBL/GenBank/DDBJ whole genome shotgun (WGS) entry which is preliminary data.</text>
</comment>
<organism evidence="2 3">
    <name type="scientific">Streptomyces levis</name>
    <dbReference type="NCBI Taxonomy" id="285566"/>
    <lineage>
        <taxon>Bacteria</taxon>
        <taxon>Bacillati</taxon>
        <taxon>Actinomycetota</taxon>
        <taxon>Actinomycetes</taxon>
        <taxon>Kitasatosporales</taxon>
        <taxon>Streptomycetaceae</taxon>
        <taxon>Streptomyces</taxon>
    </lineage>
</organism>
<keyword evidence="3" id="KW-1185">Reference proteome</keyword>
<reference evidence="2 3" key="1">
    <citation type="journal article" date="2019" name="Int. J. Syst. Evol. Microbiol.">
        <title>The Global Catalogue of Microorganisms (GCM) 10K type strain sequencing project: providing services to taxonomists for standard genome sequencing and annotation.</title>
        <authorList>
            <consortium name="The Broad Institute Genomics Platform"/>
            <consortium name="The Broad Institute Genome Sequencing Center for Infectious Disease"/>
            <person name="Wu L."/>
            <person name="Ma J."/>
        </authorList>
    </citation>
    <scope>NUCLEOTIDE SEQUENCE [LARGE SCALE GENOMIC DNA]</scope>
    <source>
        <strain evidence="2 3">JCM 6924</strain>
    </source>
</reference>
<accession>A0ABN3NXC8</accession>
<protein>
    <submittedName>
        <fullName evidence="2">Uncharacterized protein</fullName>
    </submittedName>
</protein>
<feature type="region of interest" description="Disordered" evidence="1">
    <location>
        <begin position="53"/>
        <end position="74"/>
    </location>
</feature>
<proteinExistence type="predicted"/>
<dbReference type="Proteomes" id="UP001501095">
    <property type="component" value="Unassembled WGS sequence"/>
</dbReference>
<name>A0ABN3NXC8_9ACTN</name>
<evidence type="ECO:0000256" key="1">
    <source>
        <dbReference type="SAM" id="MobiDB-lite"/>
    </source>
</evidence>
<dbReference type="EMBL" id="BAAATM010000010">
    <property type="protein sequence ID" value="GAA2534814.1"/>
    <property type="molecule type" value="Genomic_DNA"/>
</dbReference>
<sequence>MTVTGTWHPEGALGVDAAWPPVVDAASVRPVPQPGNSSEQRAETCREVPEVLRSAGAGSPWGGARPGFRPMPHG</sequence>
<evidence type="ECO:0000313" key="3">
    <source>
        <dbReference type="Proteomes" id="UP001501095"/>
    </source>
</evidence>